<feature type="region of interest" description="Disordered" evidence="4">
    <location>
        <begin position="1"/>
        <end position="273"/>
    </location>
</feature>
<dbReference type="STRING" id="7574.A0A1S3H0I1"/>
<dbReference type="RefSeq" id="XP_013378986.1">
    <property type="nucleotide sequence ID" value="XM_013523532.2"/>
</dbReference>
<sequence>MSDSEEEFASADEGEEESTNSQPKKSQTGQLGKKEEKTKAKGPGVQSVERKESANQSGSRTQQLTKSTDQKQKAESAAKQTANSKSSVTEKDDKGSVGQSKANPGQQQPTGKGKKVRKGKGAKKAAGKTDETDRNPEPVVVEKPETTTEKETEKSDTELKSTTMDVELKDNESGMPQETTSQPSIPEQPTDTAKAEVAKPMAELTAELSCTEPSASTAGGGVQDKQTEKPHSMSPQDGAKSIFDKLAGATHKEEKNGEKGAGSWGSWGGWGTSLLSTASKSVSTFTSQVGEGFSTVLETVEASLGAPSPEELANIEKAEEAVKEGEGEEGNKQSADESKQPENKDQRAAEKSTDDKGTEDTAEKPVTESSQEAPPEQDGSPSEAEGGAGGLGGWFSSFGKVTKKLEDTGKNIMTGGLDVLESIGKKTMDVISEKDPGFAHTKGLFKDKGSKPNLSQMLREAKEEAEEKAKMEEEHKEAQKAHFGTLFDEHQGLARLEALEMLSNQSEAKVQGTLGSLTEDQLQSIKLELVMIKEAFQLEDLDEPEDDEMDHNFAKLMTEHLLVVHAGTTPDKLNKGELFMVQSKIREYLKDSKEEQESGSKQNAKDLHRSAIQSLAELTSAAVGQFHKAGELLLLQQDDGANFADRASSLANLTRVLCTEVGIISNKFTQCMNAVAANSEDPDSINPLITNVYLEAGNSATYIQDAFQLLLPVMQMAALQSHANRD</sequence>
<dbReference type="PANTHER" id="PTHR12842">
    <property type="entry name" value="FI01459P"/>
    <property type="match status" value="1"/>
</dbReference>
<name>A0A1S3H0I1_LINAN</name>
<protein>
    <submittedName>
        <fullName evidence="6">Protein FAM114A2 isoform X1</fullName>
    </submittedName>
</protein>
<dbReference type="PANTHER" id="PTHR12842:SF6">
    <property type="entry name" value="FI01459P"/>
    <property type="match status" value="1"/>
</dbReference>
<feature type="compositionally biased region" description="Gly residues" evidence="4">
    <location>
        <begin position="259"/>
        <end position="271"/>
    </location>
</feature>
<evidence type="ECO:0000256" key="3">
    <source>
        <dbReference type="SAM" id="Coils"/>
    </source>
</evidence>
<dbReference type="Pfam" id="PF05334">
    <property type="entry name" value="DUF719"/>
    <property type="match status" value="1"/>
</dbReference>
<feature type="compositionally biased region" description="Basic residues" evidence="4">
    <location>
        <begin position="112"/>
        <end position="126"/>
    </location>
</feature>
<proteinExistence type="inferred from homology"/>
<feature type="region of interest" description="Disordered" evidence="4">
    <location>
        <begin position="301"/>
        <end position="397"/>
    </location>
</feature>
<dbReference type="InterPro" id="IPR007998">
    <property type="entry name" value="DUF719"/>
</dbReference>
<feature type="compositionally biased region" description="Polar residues" evidence="4">
    <location>
        <begin position="19"/>
        <end position="30"/>
    </location>
</feature>
<accession>A0A1S3H0I1</accession>
<dbReference type="InParanoid" id="A0A1S3H0I1"/>
<feature type="compositionally biased region" description="Basic and acidic residues" evidence="4">
    <location>
        <begin position="314"/>
        <end position="366"/>
    </location>
</feature>
<feature type="compositionally biased region" description="Basic and acidic residues" evidence="4">
    <location>
        <begin position="127"/>
        <end position="159"/>
    </location>
</feature>
<keyword evidence="2" id="KW-0597">Phosphoprotein</keyword>
<comment type="similarity">
    <text evidence="1">Belongs to the FAM114 family.</text>
</comment>
<gene>
    <name evidence="6" type="primary">LOC106150627</name>
</gene>
<feature type="compositionally biased region" description="Polar residues" evidence="4">
    <location>
        <begin position="174"/>
        <end position="191"/>
    </location>
</feature>
<dbReference type="KEGG" id="lak:106150627"/>
<keyword evidence="5" id="KW-1185">Reference proteome</keyword>
<feature type="compositionally biased region" description="Polar residues" evidence="4">
    <location>
        <begin position="54"/>
        <end position="67"/>
    </location>
</feature>
<evidence type="ECO:0000313" key="5">
    <source>
        <dbReference type="Proteomes" id="UP000085678"/>
    </source>
</evidence>
<evidence type="ECO:0000256" key="1">
    <source>
        <dbReference type="ARBA" id="ARBA00006903"/>
    </source>
</evidence>
<feature type="compositionally biased region" description="Acidic residues" evidence="4">
    <location>
        <begin position="1"/>
        <end position="18"/>
    </location>
</feature>
<dbReference type="OrthoDB" id="5597648at2759"/>
<dbReference type="GeneID" id="106150627"/>
<evidence type="ECO:0000256" key="2">
    <source>
        <dbReference type="ARBA" id="ARBA00022553"/>
    </source>
</evidence>
<feature type="compositionally biased region" description="Polar residues" evidence="4">
    <location>
        <begin position="78"/>
        <end position="87"/>
    </location>
</feature>
<feature type="compositionally biased region" description="Polar residues" evidence="4">
    <location>
        <begin position="97"/>
        <end position="110"/>
    </location>
</feature>
<evidence type="ECO:0000256" key="4">
    <source>
        <dbReference type="SAM" id="MobiDB-lite"/>
    </source>
</evidence>
<feature type="coiled-coil region" evidence="3">
    <location>
        <begin position="454"/>
        <end position="482"/>
    </location>
</feature>
<reference evidence="6" key="1">
    <citation type="submission" date="2025-08" db="UniProtKB">
        <authorList>
            <consortium name="RefSeq"/>
        </authorList>
    </citation>
    <scope>IDENTIFICATION</scope>
    <source>
        <tissue evidence="6">Gonads</tissue>
    </source>
</reference>
<organism evidence="5 6">
    <name type="scientific">Lingula anatina</name>
    <name type="common">Brachiopod</name>
    <name type="synonym">Lingula unguis</name>
    <dbReference type="NCBI Taxonomy" id="7574"/>
    <lineage>
        <taxon>Eukaryota</taxon>
        <taxon>Metazoa</taxon>
        <taxon>Spiralia</taxon>
        <taxon>Lophotrochozoa</taxon>
        <taxon>Brachiopoda</taxon>
        <taxon>Linguliformea</taxon>
        <taxon>Lingulata</taxon>
        <taxon>Lingulida</taxon>
        <taxon>Linguloidea</taxon>
        <taxon>Lingulidae</taxon>
        <taxon>Lingula</taxon>
    </lineage>
</organism>
<dbReference type="Proteomes" id="UP000085678">
    <property type="component" value="Unplaced"/>
</dbReference>
<keyword evidence="3" id="KW-0175">Coiled coil</keyword>
<dbReference type="FunCoup" id="A0A1S3H0I1">
    <property type="interactions" value="593"/>
</dbReference>
<evidence type="ECO:0000313" key="6">
    <source>
        <dbReference type="RefSeq" id="XP_013378986.1"/>
    </source>
</evidence>
<dbReference type="AlphaFoldDB" id="A0A1S3H0I1"/>